<dbReference type="SMART" id="SM00166">
    <property type="entry name" value="UBX"/>
    <property type="match status" value="1"/>
</dbReference>
<dbReference type="GO" id="GO:1903094">
    <property type="term" value="P:negative regulation of protein K48-linked deubiquitination"/>
    <property type="evidence" value="ECO:0007669"/>
    <property type="project" value="TreeGrafter"/>
</dbReference>
<dbReference type="GO" id="GO:0036435">
    <property type="term" value="F:K48-linked polyubiquitin modification-dependent protein binding"/>
    <property type="evidence" value="ECO:0007669"/>
    <property type="project" value="TreeGrafter"/>
</dbReference>
<dbReference type="SMART" id="SM00165">
    <property type="entry name" value="UBA"/>
    <property type="match status" value="1"/>
</dbReference>
<feature type="compositionally biased region" description="Basic and acidic residues" evidence="5">
    <location>
        <begin position="124"/>
        <end position="135"/>
    </location>
</feature>
<keyword evidence="10" id="KW-1185">Reference proteome</keyword>
<dbReference type="PROSITE" id="PS00028">
    <property type="entry name" value="ZINC_FINGER_C2H2_1"/>
    <property type="match status" value="1"/>
</dbReference>
<dbReference type="InterPro" id="IPR009060">
    <property type="entry name" value="UBA-like_sf"/>
</dbReference>
<comment type="caution">
    <text evidence="9">The sequence shown here is derived from an EMBL/GenBank/DDBJ whole genome shotgun (WGS) entry which is preliminary data.</text>
</comment>
<dbReference type="Proteomes" id="UP000728185">
    <property type="component" value="Unassembled WGS sequence"/>
</dbReference>
<feature type="domain" description="UBA" evidence="6">
    <location>
        <begin position="1"/>
        <end position="40"/>
    </location>
</feature>
<dbReference type="PANTHER" id="PTHR46340:SF1">
    <property type="entry name" value="UBX DOMAIN-CONTAINING PROTEIN 1"/>
    <property type="match status" value="1"/>
</dbReference>
<dbReference type="GO" id="GO:0008270">
    <property type="term" value="F:zinc ion binding"/>
    <property type="evidence" value="ECO:0007669"/>
    <property type="project" value="UniProtKB-KW"/>
</dbReference>
<dbReference type="PROSITE" id="PS50033">
    <property type="entry name" value="UBX"/>
    <property type="match status" value="1"/>
</dbReference>
<keyword evidence="2" id="KW-0963">Cytoplasm</keyword>
<reference evidence="9" key="1">
    <citation type="submission" date="2019-05" db="EMBL/GenBank/DDBJ databases">
        <title>Annotation for the trematode Fasciolopsis buski.</title>
        <authorList>
            <person name="Choi Y.-J."/>
        </authorList>
    </citation>
    <scope>NUCLEOTIDE SEQUENCE</scope>
    <source>
        <strain evidence="9">HT</strain>
        <tissue evidence="9">Whole worm</tissue>
    </source>
</reference>
<dbReference type="Gene3D" id="1.10.8.10">
    <property type="entry name" value="DNA helicase RuvA subunit, C-terminal domain"/>
    <property type="match status" value="1"/>
</dbReference>
<feature type="region of interest" description="Disordered" evidence="5">
    <location>
        <begin position="187"/>
        <end position="214"/>
    </location>
</feature>
<dbReference type="EMBL" id="LUCM01005434">
    <property type="protein sequence ID" value="KAA0192827.1"/>
    <property type="molecule type" value="Genomic_DNA"/>
</dbReference>
<name>A0A8E0RYE3_9TREM</name>
<proteinExistence type="predicted"/>
<evidence type="ECO:0000256" key="5">
    <source>
        <dbReference type="SAM" id="MobiDB-lite"/>
    </source>
</evidence>
<keyword evidence="3" id="KW-0175">Coiled coil</keyword>
<dbReference type="PROSITE" id="PS50030">
    <property type="entry name" value="UBA"/>
    <property type="match status" value="1"/>
</dbReference>
<dbReference type="InterPro" id="IPR001012">
    <property type="entry name" value="UBX_dom"/>
</dbReference>
<dbReference type="Gene3D" id="3.10.20.90">
    <property type="entry name" value="Phosphatidylinositol 3-kinase Catalytic Subunit, Chain A, domain 1"/>
    <property type="match status" value="1"/>
</dbReference>
<dbReference type="OrthoDB" id="10254930at2759"/>
<evidence type="ECO:0000259" key="8">
    <source>
        <dbReference type="PROSITE" id="PS50157"/>
    </source>
</evidence>
<dbReference type="GO" id="GO:0005634">
    <property type="term" value="C:nucleus"/>
    <property type="evidence" value="ECO:0007669"/>
    <property type="project" value="TreeGrafter"/>
</dbReference>
<evidence type="ECO:0000256" key="1">
    <source>
        <dbReference type="ARBA" id="ARBA00004496"/>
    </source>
</evidence>
<organism evidence="9 10">
    <name type="scientific">Fasciolopsis buskii</name>
    <dbReference type="NCBI Taxonomy" id="27845"/>
    <lineage>
        <taxon>Eukaryota</taxon>
        <taxon>Metazoa</taxon>
        <taxon>Spiralia</taxon>
        <taxon>Lophotrochozoa</taxon>
        <taxon>Platyhelminthes</taxon>
        <taxon>Trematoda</taxon>
        <taxon>Digenea</taxon>
        <taxon>Plagiorchiida</taxon>
        <taxon>Echinostomata</taxon>
        <taxon>Echinostomatoidea</taxon>
        <taxon>Fasciolidae</taxon>
        <taxon>Fasciolopsis</taxon>
    </lineage>
</organism>
<evidence type="ECO:0000313" key="9">
    <source>
        <dbReference type="EMBL" id="KAA0192827.1"/>
    </source>
</evidence>
<dbReference type="PROSITE" id="PS50157">
    <property type="entry name" value="ZINC_FINGER_C2H2_2"/>
    <property type="match status" value="1"/>
</dbReference>
<evidence type="ECO:0000259" key="6">
    <source>
        <dbReference type="PROSITE" id="PS50030"/>
    </source>
</evidence>
<keyword evidence="4" id="KW-0863">Zinc-finger</keyword>
<evidence type="ECO:0000313" key="10">
    <source>
        <dbReference type="Proteomes" id="UP000728185"/>
    </source>
</evidence>
<evidence type="ECO:0000259" key="7">
    <source>
        <dbReference type="PROSITE" id="PS50033"/>
    </source>
</evidence>
<dbReference type="Pfam" id="PF00789">
    <property type="entry name" value="UBX"/>
    <property type="match status" value="1"/>
</dbReference>
<gene>
    <name evidence="9" type="ORF">FBUS_06018</name>
</gene>
<dbReference type="AlphaFoldDB" id="A0A8E0RYE3"/>
<dbReference type="GO" id="GO:0005737">
    <property type="term" value="C:cytoplasm"/>
    <property type="evidence" value="ECO:0007669"/>
    <property type="project" value="UniProtKB-SubCell"/>
</dbReference>
<dbReference type="SUPFAM" id="SSF46934">
    <property type="entry name" value="UBA-like"/>
    <property type="match status" value="1"/>
</dbReference>
<dbReference type="InterPro" id="IPR015940">
    <property type="entry name" value="UBA"/>
</dbReference>
<dbReference type="SUPFAM" id="SSF54236">
    <property type="entry name" value="Ubiquitin-like"/>
    <property type="match status" value="1"/>
</dbReference>
<keyword evidence="4" id="KW-0862">Zinc</keyword>
<evidence type="ECO:0000256" key="4">
    <source>
        <dbReference type="PROSITE-ProRule" id="PRU00042"/>
    </source>
</evidence>
<dbReference type="InterPro" id="IPR029071">
    <property type="entry name" value="Ubiquitin-like_domsf"/>
</dbReference>
<dbReference type="GO" id="GO:0032435">
    <property type="term" value="P:negative regulation of proteasomal ubiquitin-dependent protein catabolic process"/>
    <property type="evidence" value="ECO:0007669"/>
    <property type="project" value="TreeGrafter"/>
</dbReference>
<keyword evidence="4" id="KW-0479">Metal-binding</keyword>
<feature type="domain" description="UBX" evidence="7">
    <location>
        <begin position="214"/>
        <end position="297"/>
    </location>
</feature>
<dbReference type="GO" id="GO:0031397">
    <property type="term" value="P:negative regulation of protein ubiquitination"/>
    <property type="evidence" value="ECO:0007669"/>
    <property type="project" value="TreeGrafter"/>
</dbReference>
<evidence type="ECO:0000256" key="2">
    <source>
        <dbReference type="ARBA" id="ARBA00022490"/>
    </source>
</evidence>
<evidence type="ECO:0000256" key="3">
    <source>
        <dbReference type="ARBA" id="ARBA00023054"/>
    </source>
</evidence>
<dbReference type="Pfam" id="PF22562">
    <property type="entry name" value="UBA_7"/>
    <property type="match status" value="1"/>
</dbReference>
<accession>A0A8E0RYE3</accession>
<protein>
    <submittedName>
        <fullName evidence="9">UBX domain-containing protein 1-A</fullName>
    </submittedName>
</protein>
<feature type="region of interest" description="Disordered" evidence="5">
    <location>
        <begin position="124"/>
        <end position="144"/>
    </location>
</feature>
<sequence>MSSDLQHLLDMGFPRATAEEALRRTEYKSLDAAIDWIAENEKFAEAIMGKDEQTPASLEVQGYKCEDCQKSIRNDEELQLHSALTGHCNYTELSDKPVILTEAERKAQVEKLQNLIKERRQIREEQEGRDELDREKRRRKQGKDLISAKAKFESDEIRRIAEQKAREKAEDKAYREKLRAEIAREREEKKLREQGHLPEPQAPPTKVEPVPSESTSASCRLQIRLPSGDPLKAEFGASEPLSAVALFVSQKWPNVAPGLDPISVRLFTTFPKHEYDTSDLLKSLRELGLCPSAVLHAKILN</sequence>
<feature type="compositionally biased region" description="Basic and acidic residues" evidence="5">
    <location>
        <begin position="187"/>
        <end position="196"/>
    </location>
</feature>
<dbReference type="InterPro" id="IPR013087">
    <property type="entry name" value="Znf_C2H2_type"/>
</dbReference>
<dbReference type="PANTHER" id="PTHR46340">
    <property type="entry name" value="UBX DOMAIN-CONTAINING PROTEIN 1"/>
    <property type="match status" value="1"/>
</dbReference>
<comment type="subcellular location">
    <subcellularLocation>
        <location evidence="1">Cytoplasm</location>
    </subcellularLocation>
</comment>
<feature type="domain" description="C2H2-type" evidence="8">
    <location>
        <begin position="63"/>
        <end position="92"/>
    </location>
</feature>